<reference evidence="1" key="1">
    <citation type="submission" date="2020-11" db="EMBL/GenBank/DDBJ databases">
        <authorList>
            <person name="Tran Van P."/>
        </authorList>
    </citation>
    <scope>NUCLEOTIDE SEQUENCE</scope>
</reference>
<sequence length="74" mass="8140">MIADQLYHPTHDQTCSVGATHNRIGRVPADSIQQFGSYLTPKAGFLTVGFSIDNVRTLSNSQQEDTKFTAVDIK</sequence>
<evidence type="ECO:0000313" key="1">
    <source>
        <dbReference type="EMBL" id="CAD7408637.1"/>
    </source>
</evidence>
<name>A0A7R9H5H7_TIMPO</name>
<gene>
    <name evidence="1" type="ORF">TPSB3V08_LOCUS6459</name>
</gene>
<protein>
    <submittedName>
        <fullName evidence="1">Uncharacterized protein</fullName>
    </submittedName>
</protein>
<accession>A0A7R9H5H7</accession>
<proteinExistence type="predicted"/>
<dbReference type="EMBL" id="OD003801">
    <property type="protein sequence ID" value="CAD7408637.1"/>
    <property type="molecule type" value="Genomic_DNA"/>
</dbReference>
<dbReference type="AlphaFoldDB" id="A0A7R9H5H7"/>
<organism evidence="1">
    <name type="scientific">Timema poppense</name>
    <name type="common">Walking stick</name>
    <dbReference type="NCBI Taxonomy" id="170557"/>
    <lineage>
        <taxon>Eukaryota</taxon>
        <taxon>Metazoa</taxon>
        <taxon>Ecdysozoa</taxon>
        <taxon>Arthropoda</taxon>
        <taxon>Hexapoda</taxon>
        <taxon>Insecta</taxon>
        <taxon>Pterygota</taxon>
        <taxon>Neoptera</taxon>
        <taxon>Polyneoptera</taxon>
        <taxon>Phasmatodea</taxon>
        <taxon>Timematodea</taxon>
        <taxon>Timematoidea</taxon>
        <taxon>Timematidae</taxon>
        <taxon>Timema</taxon>
    </lineage>
</organism>